<evidence type="ECO:0008006" key="4">
    <source>
        <dbReference type="Google" id="ProtNLM"/>
    </source>
</evidence>
<name>A0AA38VSU4_9PEZI</name>
<dbReference type="EMBL" id="JANBVN010000074">
    <property type="protein sequence ID" value="KAJ9150107.1"/>
    <property type="molecule type" value="Genomic_DNA"/>
</dbReference>
<protein>
    <recommendedName>
        <fullName evidence="4">BZIP domain-containing protein</fullName>
    </recommendedName>
</protein>
<dbReference type="AlphaFoldDB" id="A0AA38VSU4"/>
<feature type="compositionally biased region" description="Basic and acidic residues" evidence="1">
    <location>
        <begin position="1"/>
        <end position="19"/>
    </location>
</feature>
<accession>A0AA38VSU4</accession>
<gene>
    <name evidence="2" type="ORF">NKR19_g5415</name>
</gene>
<evidence type="ECO:0000313" key="2">
    <source>
        <dbReference type="EMBL" id="KAJ9150107.1"/>
    </source>
</evidence>
<organism evidence="2 3">
    <name type="scientific">Coniochaeta hoffmannii</name>
    <dbReference type="NCBI Taxonomy" id="91930"/>
    <lineage>
        <taxon>Eukaryota</taxon>
        <taxon>Fungi</taxon>
        <taxon>Dikarya</taxon>
        <taxon>Ascomycota</taxon>
        <taxon>Pezizomycotina</taxon>
        <taxon>Sordariomycetes</taxon>
        <taxon>Sordariomycetidae</taxon>
        <taxon>Coniochaetales</taxon>
        <taxon>Coniochaetaceae</taxon>
        <taxon>Coniochaeta</taxon>
    </lineage>
</organism>
<evidence type="ECO:0000256" key="1">
    <source>
        <dbReference type="SAM" id="MobiDB-lite"/>
    </source>
</evidence>
<reference evidence="2" key="1">
    <citation type="submission" date="2022-07" db="EMBL/GenBank/DDBJ databases">
        <title>Fungi with potential for degradation of polypropylene.</title>
        <authorList>
            <person name="Gostincar C."/>
        </authorList>
    </citation>
    <scope>NUCLEOTIDE SEQUENCE</scope>
    <source>
        <strain evidence="2">EXF-13287</strain>
    </source>
</reference>
<dbReference type="Proteomes" id="UP001174691">
    <property type="component" value="Unassembled WGS sequence"/>
</dbReference>
<keyword evidence="3" id="KW-1185">Reference proteome</keyword>
<feature type="region of interest" description="Disordered" evidence="1">
    <location>
        <begin position="1"/>
        <end position="24"/>
    </location>
</feature>
<dbReference type="PANTHER" id="PTHR42070:SF1">
    <property type="entry name" value="FILAMENT ASSOCIATED PROTEIN, PUTATIVE (AFU_ORTHOLOGUE AFUA_8G06630)-RELATED"/>
    <property type="match status" value="1"/>
</dbReference>
<evidence type="ECO:0000313" key="3">
    <source>
        <dbReference type="Proteomes" id="UP001174691"/>
    </source>
</evidence>
<dbReference type="CDD" id="cd14688">
    <property type="entry name" value="bZIP_YAP"/>
    <property type="match status" value="1"/>
</dbReference>
<comment type="caution">
    <text evidence="2">The sequence shown here is derived from an EMBL/GenBank/DDBJ whole genome shotgun (WGS) entry which is preliminary data.</text>
</comment>
<sequence length="238" mass="25899">MPWKRKTTETRQRVRENQRRSRARRHDLLRDLQQRLDEQERLGVQATIEMQQAAGQVARENARLRDLLLRLGVSDGEVEEFLRRGDPNSVENPLIENGLAEGAGAPGSAPGVSSATELLGAEQLGTPACSYDLQAASGFPSCSEEENSYFLQPSRAPPGDRTATLWPDSTEDAQPHHANLDVSHESGLETSCEVAAAILADMHGHGDASRARVVLGCTDQSDCTVKNTTVFDLLDKAG</sequence>
<dbReference type="PANTHER" id="PTHR42070">
    <property type="entry name" value="FILAMENT ASSOCIATED PROTEIN, PUTATIVE (AFU_ORTHOLOGUE AFUA_8G06630)-RELATED"/>
    <property type="match status" value="1"/>
</dbReference>
<proteinExistence type="predicted"/>